<proteinExistence type="predicted"/>
<evidence type="ECO:0000256" key="4">
    <source>
        <dbReference type="ARBA" id="ARBA00022692"/>
    </source>
</evidence>
<comment type="subcellular location">
    <subcellularLocation>
        <location evidence="1">Cell membrane</location>
        <topology evidence="1">Multi-pass membrane protein</topology>
    </subcellularLocation>
</comment>
<dbReference type="NCBIfam" id="TIGR01726">
    <property type="entry name" value="HEQRo_perm_3TM"/>
    <property type="match status" value="1"/>
</dbReference>
<organism evidence="10">
    <name type="scientific">marine metagenome</name>
    <dbReference type="NCBI Taxonomy" id="408172"/>
    <lineage>
        <taxon>unclassified sequences</taxon>
        <taxon>metagenomes</taxon>
        <taxon>ecological metagenomes</taxon>
    </lineage>
</organism>
<dbReference type="GO" id="GO:0043190">
    <property type="term" value="C:ATP-binding cassette (ABC) transporter complex"/>
    <property type="evidence" value="ECO:0007669"/>
    <property type="project" value="InterPro"/>
</dbReference>
<evidence type="ECO:0000256" key="8">
    <source>
        <dbReference type="SAM" id="Phobius"/>
    </source>
</evidence>
<sequence length="161" mass="18019">MSIELIQEYVPVILKGFWITIRLFLWSLIFSTVVGLVLALMRISPVAVLRWISGGIGWLFRGIPLLLILFYAFFALPEISQSLMFDPFWAAVVGLSIWTAAYQSEAIRSGIIAVDNGQIEASEALGMTKRHYMGKIIIPQSIRIMIPPFIGNAINTMKQTS</sequence>
<dbReference type="InterPro" id="IPR010065">
    <property type="entry name" value="AA_ABC_transptr_permease_3TM"/>
</dbReference>
<dbReference type="PANTHER" id="PTHR30614:SF0">
    <property type="entry name" value="L-CYSTINE TRANSPORT SYSTEM PERMEASE PROTEIN TCYL"/>
    <property type="match status" value="1"/>
</dbReference>
<feature type="transmembrane region" description="Helical" evidence="8">
    <location>
        <begin position="83"/>
        <end position="102"/>
    </location>
</feature>
<dbReference type="Pfam" id="PF00528">
    <property type="entry name" value="BPD_transp_1"/>
    <property type="match status" value="1"/>
</dbReference>
<reference evidence="10" key="1">
    <citation type="submission" date="2018-05" db="EMBL/GenBank/DDBJ databases">
        <authorList>
            <person name="Lanie J.A."/>
            <person name="Ng W.-L."/>
            <person name="Kazmierczak K.M."/>
            <person name="Andrzejewski T.M."/>
            <person name="Davidsen T.M."/>
            <person name="Wayne K.J."/>
            <person name="Tettelin H."/>
            <person name="Glass J.I."/>
            <person name="Rusch D."/>
            <person name="Podicherti R."/>
            <person name="Tsui H.-C.T."/>
            <person name="Winkler M.E."/>
        </authorList>
    </citation>
    <scope>NUCLEOTIDE SEQUENCE</scope>
</reference>
<keyword evidence="7 8" id="KW-0472">Membrane</keyword>
<keyword evidence="4 8" id="KW-0812">Transmembrane</keyword>
<evidence type="ECO:0000256" key="1">
    <source>
        <dbReference type="ARBA" id="ARBA00004651"/>
    </source>
</evidence>
<feature type="transmembrane region" description="Helical" evidence="8">
    <location>
        <begin position="23"/>
        <end position="43"/>
    </location>
</feature>
<name>A0A382ISP8_9ZZZZ</name>
<keyword evidence="6 8" id="KW-1133">Transmembrane helix</keyword>
<evidence type="ECO:0000256" key="3">
    <source>
        <dbReference type="ARBA" id="ARBA00022475"/>
    </source>
</evidence>
<evidence type="ECO:0000256" key="5">
    <source>
        <dbReference type="ARBA" id="ARBA00022970"/>
    </source>
</evidence>
<dbReference type="Gene3D" id="1.10.3720.10">
    <property type="entry name" value="MetI-like"/>
    <property type="match status" value="1"/>
</dbReference>
<dbReference type="PANTHER" id="PTHR30614">
    <property type="entry name" value="MEMBRANE COMPONENT OF AMINO ACID ABC TRANSPORTER"/>
    <property type="match status" value="1"/>
</dbReference>
<keyword evidence="2" id="KW-0813">Transport</keyword>
<feature type="transmembrane region" description="Helical" evidence="8">
    <location>
        <begin position="55"/>
        <end position="76"/>
    </location>
</feature>
<protein>
    <recommendedName>
        <fullName evidence="9">ABC transmembrane type-1 domain-containing protein</fullName>
    </recommendedName>
</protein>
<evidence type="ECO:0000256" key="7">
    <source>
        <dbReference type="ARBA" id="ARBA00023136"/>
    </source>
</evidence>
<dbReference type="InterPro" id="IPR000515">
    <property type="entry name" value="MetI-like"/>
</dbReference>
<dbReference type="AlphaFoldDB" id="A0A382ISP8"/>
<dbReference type="InterPro" id="IPR043429">
    <property type="entry name" value="ArtM/GltK/GlnP/TcyL/YhdX-like"/>
</dbReference>
<dbReference type="CDD" id="cd06261">
    <property type="entry name" value="TM_PBP2"/>
    <property type="match status" value="1"/>
</dbReference>
<gene>
    <name evidence="10" type="ORF">METZ01_LOCUS254515</name>
</gene>
<evidence type="ECO:0000313" key="10">
    <source>
        <dbReference type="EMBL" id="SVC01661.1"/>
    </source>
</evidence>
<feature type="non-terminal residue" evidence="10">
    <location>
        <position position="161"/>
    </location>
</feature>
<dbReference type="InterPro" id="IPR035906">
    <property type="entry name" value="MetI-like_sf"/>
</dbReference>
<evidence type="ECO:0000256" key="2">
    <source>
        <dbReference type="ARBA" id="ARBA00022448"/>
    </source>
</evidence>
<evidence type="ECO:0000256" key="6">
    <source>
        <dbReference type="ARBA" id="ARBA00022989"/>
    </source>
</evidence>
<dbReference type="GO" id="GO:0006865">
    <property type="term" value="P:amino acid transport"/>
    <property type="evidence" value="ECO:0007669"/>
    <property type="project" value="UniProtKB-KW"/>
</dbReference>
<dbReference type="PROSITE" id="PS50928">
    <property type="entry name" value="ABC_TM1"/>
    <property type="match status" value="1"/>
</dbReference>
<dbReference type="GO" id="GO:0022857">
    <property type="term" value="F:transmembrane transporter activity"/>
    <property type="evidence" value="ECO:0007669"/>
    <property type="project" value="InterPro"/>
</dbReference>
<dbReference type="EMBL" id="UINC01068787">
    <property type="protein sequence ID" value="SVC01661.1"/>
    <property type="molecule type" value="Genomic_DNA"/>
</dbReference>
<keyword evidence="5" id="KW-0029">Amino-acid transport</keyword>
<evidence type="ECO:0000259" key="9">
    <source>
        <dbReference type="PROSITE" id="PS50928"/>
    </source>
</evidence>
<feature type="domain" description="ABC transmembrane type-1" evidence="9">
    <location>
        <begin position="17"/>
        <end position="161"/>
    </location>
</feature>
<accession>A0A382ISP8</accession>
<keyword evidence="3" id="KW-1003">Cell membrane</keyword>
<dbReference type="SUPFAM" id="SSF161098">
    <property type="entry name" value="MetI-like"/>
    <property type="match status" value="1"/>
</dbReference>